<reference evidence="3" key="1">
    <citation type="submission" date="2022-02" db="EMBL/GenBank/DDBJ databases">
        <title>Fredinandcohnia quinoae sp. nov. isolated from Chenopodium quinoa seeds.</title>
        <authorList>
            <person name="Saati-Santamaria Z."/>
            <person name="Flores-Felix J.D."/>
            <person name="Igual J.M."/>
            <person name="Velazquez E."/>
            <person name="Garcia-Fraile P."/>
            <person name="Martinez-Molina E."/>
        </authorList>
    </citation>
    <scope>NUCLEOTIDE SEQUENCE</scope>
    <source>
        <strain evidence="3">SECRCQ15</strain>
    </source>
</reference>
<dbReference type="InterPro" id="IPR032330">
    <property type="entry name" value="EF-G-binding_C"/>
</dbReference>
<organism evidence="3 4">
    <name type="scientific">Fredinandcohnia quinoae</name>
    <dbReference type="NCBI Taxonomy" id="2918902"/>
    <lineage>
        <taxon>Bacteria</taxon>
        <taxon>Bacillati</taxon>
        <taxon>Bacillota</taxon>
        <taxon>Bacilli</taxon>
        <taxon>Bacillales</taxon>
        <taxon>Bacillaceae</taxon>
        <taxon>Fredinandcohnia</taxon>
    </lineage>
</organism>
<dbReference type="Pfam" id="PF07299">
    <property type="entry name" value="EF-G-binding_N"/>
    <property type="match status" value="1"/>
</dbReference>
<protein>
    <submittedName>
        <fullName evidence="3">FusB/FusC family EF-G-binding protein</fullName>
    </submittedName>
</protein>
<evidence type="ECO:0000313" key="4">
    <source>
        <dbReference type="Proteomes" id="UP001431131"/>
    </source>
</evidence>
<dbReference type="EMBL" id="JAKTTI010000022">
    <property type="protein sequence ID" value="MCH1626386.1"/>
    <property type="molecule type" value="Genomic_DNA"/>
</dbReference>
<dbReference type="CDD" id="cd16342">
    <property type="entry name" value="FusC_FusB"/>
    <property type="match status" value="1"/>
</dbReference>
<dbReference type="Pfam" id="PF16571">
    <property type="entry name" value="FBP_C"/>
    <property type="match status" value="1"/>
</dbReference>
<dbReference type="Proteomes" id="UP001431131">
    <property type="component" value="Unassembled WGS sequence"/>
</dbReference>
<comment type="caution">
    <text evidence="3">The sequence shown here is derived from an EMBL/GenBank/DDBJ whole genome shotgun (WGS) entry which is preliminary data.</text>
</comment>
<accession>A0AAW5E0F2</accession>
<evidence type="ECO:0000259" key="2">
    <source>
        <dbReference type="Pfam" id="PF16571"/>
    </source>
</evidence>
<feature type="domain" description="Elongation factor G-binding protein C-terminal treble-clef zinc-finger" evidence="2">
    <location>
        <begin position="100"/>
        <end position="201"/>
    </location>
</feature>
<proteinExistence type="predicted"/>
<sequence length="214" mass="24535">MEPFIRNEQFNFIRTQAQALVSGHTSVNDRVVLNAMKSLAIEKVIGLFIDISEEQRKVLQPIVEIEDKEQADEFLEKVKPFVIPFKTISEHAIKKLFPKVKKLKTPSLENIDLKEITYLGWDDKGSQKKYLITICENKLIGLQGTFKPLNKKGNCVICNKFEEIGMFMTETKGLTQGTFIKRGNYICKDSQKCNHNISSLEKLTDFISLLTFKV</sequence>
<keyword evidence="4" id="KW-1185">Reference proteome</keyword>
<evidence type="ECO:0000259" key="1">
    <source>
        <dbReference type="Pfam" id="PF07299"/>
    </source>
</evidence>
<dbReference type="InterPro" id="IPR038344">
    <property type="entry name" value="EF-G_N_sf"/>
</dbReference>
<dbReference type="InterPro" id="IPR010841">
    <property type="entry name" value="EF-G-binding_N"/>
</dbReference>
<dbReference type="Gene3D" id="1.20.1280.250">
    <property type="match status" value="1"/>
</dbReference>
<dbReference type="RefSeq" id="WP_240256305.1">
    <property type="nucleotide sequence ID" value="NZ_JAKTTI010000022.1"/>
</dbReference>
<feature type="domain" description="Elongation factor G-binding protein N-terminal" evidence="1">
    <location>
        <begin position="4"/>
        <end position="86"/>
    </location>
</feature>
<name>A0AAW5E0F2_9BACI</name>
<gene>
    <name evidence="3" type="ORF">MJG50_13690</name>
</gene>
<dbReference type="AlphaFoldDB" id="A0AAW5E0F2"/>
<evidence type="ECO:0000313" key="3">
    <source>
        <dbReference type="EMBL" id="MCH1626386.1"/>
    </source>
</evidence>